<reference evidence="1" key="1">
    <citation type="submission" date="2019-04" db="EMBL/GenBank/DDBJ databases">
        <title>Sequencing of skin fungus with MAO and IRED activity.</title>
        <authorList>
            <person name="Marsaioli A.J."/>
            <person name="Bonatto J.M.C."/>
            <person name="Reis Junior O."/>
        </authorList>
    </citation>
    <scope>NUCLEOTIDE SEQUENCE</scope>
    <source>
        <strain evidence="1">30M1</strain>
    </source>
</reference>
<dbReference type="Proteomes" id="UP000801428">
    <property type="component" value="Unassembled WGS sequence"/>
</dbReference>
<evidence type="ECO:0000313" key="1">
    <source>
        <dbReference type="EMBL" id="KAF3009964.1"/>
    </source>
</evidence>
<organism evidence="1 2">
    <name type="scientific">Curvularia kusanoi</name>
    <name type="common">Cochliobolus kusanoi</name>
    <dbReference type="NCBI Taxonomy" id="90978"/>
    <lineage>
        <taxon>Eukaryota</taxon>
        <taxon>Fungi</taxon>
        <taxon>Dikarya</taxon>
        <taxon>Ascomycota</taxon>
        <taxon>Pezizomycotina</taxon>
        <taxon>Dothideomycetes</taxon>
        <taxon>Pleosporomycetidae</taxon>
        <taxon>Pleosporales</taxon>
        <taxon>Pleosporineae</taxon>
        <taxon>Pleosporaceae</taxon>
        <taxon>Curvularia</taxon>
    </lineage>
</organism>
<dbReference type="InterPro" id="IPR032675">
    <property type="entry name" value="LRR_dom_sf"/>
</dbReference>
<proteinExistence type="predicted"/>
<keyword evidence="2" id="KW-1185">Reference proteome</keyword>
<dbReference type="Gene3D" id="3.80.10.10">
    <property type="entry name" value="Ribonuclease Inhibitor"/>
    <property type="match status" value="1"/>
</dbReference>
<comment type="caution">
    <text evidence="1">The sequence shown here is derived from an EMBL/GenBank/DDBJ whole genome shotgun (WGS) entry which is preliminary data.</text>
</comment>
<name>A0A9P4TNU0_CURKU</name>
<sequence>MPVVKKRRLQDDCYNQTNLKRDKRDHAESRKSHIDHLPEELMVLILDCLDEGSPRSRIDQPDRMRHLKAFHSLCLTCRKLNRLAKPYLYSTIMNEIRYDARERLEFLSIHASIDRLVLDDKVADGIKRISWVHITYGGSTYYRNALSAVKLKFFQKLGTLGIPELAGELRKSFDADGSKDHLAALLVLTRNLEYLEVLTVYVAYGHSPDLTWLDLLQLSTCAPGLISHFQHLHHVRLGMDGLKIIQIGPLLRLVSLRTLSIQGADQYEEELSVDLDQIFGKQCSAIETLIMENSRIESDTIASILAAIKRLKVLKLEFSSLSRTLNDEWLFDPVPQIPPDCWTTLSEALLAHKDSLEQLYIINRQWHALEDDIDHPDNLRGRGALIGMSNLHKLRYLDTGLSPFCDPSEGNLSEAVDFSDMLPANLEHLVISVEGLPEPFDLRNSSIQKTLLELARVCGSKAHSLKGIVVWLPHDHDELCALDFEACKAAFERLNINLIVMCCYDFEWLMYPFNKEIVSERSSGFIGRPAPDMVRVGEWRPPWRFQGACKAYHHPYEWSIIDSRRK</sequence>
<accession>A0A9P4TNU0</accession>
<evidence type="ECO:0008006" key="3">
    <source>
        <dbReference type="Google" id="ProtNLM"/>
    </source>
</evidence>
<protein>
    <recommendedName>
        <fullName evidence="3">F-box domain-containing protein</fullName>
    </recommendedName>
</protein>
<dbReference type="OrthoDB" id="3783630at2759"/>
<dbReference type="SUPFAM" id="SSF52047">
    <property type="entry name" value="RNI-like"/>
    <property type="match status" value="1"/>
</dbReference>
<evidence type="ECO:0000313" key="2">
    <source>
        <dbReference type="Proteomes" id="UP000801428"/>
    </source>
</evidence>
<dbReference type="EMBL" id="SWKU01000002">
    <property type="protein sequence ID" value="KAF3009964.1"/>
    <property type="molecule type" value="Genomic_DNA"/>
</dbReference>
<gene>
    <name evidence="1" type="ORF">E8E13_011235</name>
</gene>
<dbReference type="AlphaFoldDB" id="A0A9P4TNU0"/>